<dbReference type="Pfam" id="PF01791">
    <property type="entry name" value="DeoC"/>
    <property type="match status" value="1"/>
</dbReference>
<name>A0A4R1YY57_9RHOB</name>
<comment type="caution">
    <text evidence="8">The sequence shown here is derived from an EMBL/GenBank/DDBJ whole genome shotgun (WGS) entry which is preliminary data.</text>
</comment>
<dbReference type="InterPro" id="IPR013785">
    <property type="entry name" value="Aldolase_TIM"/>
</dbReference>
<dbReference type="PANTHER" id="PTHR10889:SF3">
    <property type="entry name" value="DEOXYRIBOSE-PHOSPHATE ALDOLASE"/>
    <property type="match status" value="1"/>
</dbReference>
<dbReference type="NCBIfam" id="TIGR00126">
    <property type="entry name" value="deoC"/>
    <property type="match status" value="1"/>
</dbReference>
<dbReference type="GO" id="GO:0016052">
    <property type="term" value="P:carbohydrate catabolic process"/>
    <property type="evidence" value="ECO:0007669"/>
    <property type="project" value="TreeGrafter"/>
</dbReference>
<dbReference type="GO" id="GO:0005737">
    <property type="term" value="C:cytoplasm"/>
    <property type="evidence" value="ECO:0007669"/>
    <property type="project" value="InterPro"/>
</dbReference>
<dbReference type="SUPFAM" id="SSF51569">
    <property type="entry name" value="Aldolase"/>
    <property type="match status" value="1"/>
</dbReference>
<dbReference type="EMBL" id="SLVM01000006">
    <property type="protein sequence ID" value="TCM85743.1"/>
    <property type="molecule type" value="Genomic_DNA"/>
</dbReference>
<gene>
    <name evidence="8" type="ORF">EV216_10643</name>
</gene>
<evidence type="ECO:0000313" key="9">
    <source>
        <dbReference type="Proteomes" id="UP000295277"/>
    </source>
</evidence>
<dbReference type="SMART" id="SM01133">
    <property type="entry name" value="DeoC"/>
    <property type="match status" value="1"/>
</dbReference>
<sequence length="333" mass="35057">MPPDAPRTETPPRAALPLVSHARNPGLPLDMDWLRTARVNRPAAERRCASLPACRPVTGVHRVAWLLRAVGLIDLTTLSGDDTPGRVHRLCAKARQPVRADLLAALGVDGLSTAAICVYHEMIAPALAALRGSGIPVAAVSTGFPAGLSPMATRLAEIEASVAAGAAEIDIVISRRHVLLGDWAALYDEVAAFRAACGPAHLKTILATGELGTLTNVARASLVCMMAGADFIKTSTGKEPVNATLPVGLTMVRAIRAYHAATGQRVGFKPAGGISTAKEALVWLALIKEELGDRWLSPDLFRFGASSLLGDIERQIEQHVTGAPSAAWRHPMG</sequence>
<dbReference type="RefSeq" id="WP_424511167.1">
    <property type="nucleotide sequence ID" value="NZ_SLVM01000006.1"/>
</dbReference>
<protein>
    <recommendedName>
        <fullName evidence="3 7">Deoxyribose-phosphate aldolase</fullName>
        <ecNumber evidence="3 7">4.1.2.4</ecNumber>
    </recommendedName>
</protein>
<dbReference type="Proteomes" id="UP000295277">
    <property type="component" value="Unassembled WGS sequence"/>
</dbReference>
<evidence type="ECO:0000256" key="7">
    <source>
        <dbReference type="NCBIfam" id="TIGR00126"/>
    </source>
</evidence>
<dbReference type="EC" id="4.1.2.4" evidence="3 7"/>
<proteinExistence type="inferred from homology"/>
<keyword evidence="9" id="KW-1185">Reference proteome</keyword>
<evidence type="ECO:0000256" key="4">
    <source>
        <dbReference type="ARBA" id="ARBA00023239"/>
    </source>
</evidence>
<dbReference type="PANTHER" id="PTHR10889">
    <property type="entry name" value="DEOXYRIBOSE-PHOSPHATE ALDOLASE"/>
    <property type="match status" value="1"/>
</dbReference>
<evidence type="ECO:0000256" key="3">
    <source>
        <dbReference type="ARBA" id="ARBA00012515"/>
    </source>
</evidence>
<dbReference type="InterPro" id="IPR011343">
    <property type="entry name" value="DeoC"/>
</dbReference>
<evidence type="ECO:0000256" key="2">
    <source>
        <dbReference type="ARBA" id="ARBA00009473"/>
    </source>
</evidence>
<dbReference type="GO" id="GO:0009264">
    <property type="term" value="P:deoxyribonucleotide catabolic process"/>
    <property type="evidence" value="ECO:0007669"/>
    <property type="project" value="UniProtKB-UniRule"/>
</dbReference>
<organism evidence="8 9">
    <name type="scientific">Rhodovulum steppense</name>
    <dbReference type="NCBI Taxonomy" id="540251"/>
    <lineage>
        <taxon>Bacteria</taxon>
        <taxon>Pseudomonadati</taxon>
        <taxon>Pseudomonadota</taxon>
        <taxon>Alphaproteobacteria</taxon>
        <taxon>Rhodobacterales</taxon>
        <taxon>Paracoccaceae</taxon>
        <taxon>Rhodovulum</taxon>
    </lineage>
</organism>
<keyword evidence="4" id="KW-0456">Lyase</keyword>
<dbReference type="CDD" id="cd00959">
    <property type="entry name" value="DeoC"/>
    <property type="match status" value="1"/>
</dbReference>
<evidence type="ECO:0000313" key="8">
    <source>
        <dbReference type="EMBL" id="TCM85743.1"/>
    </source>
</evidence>
<dbReference type="GO" id="GO:0004139">
    <property type="term" value="F:deoxyribose-phosphate aldolase activity"/>
    <property type="evidence" value="ECO:0007669"/>
    <property type="project" value="UniProtKB-UniRule"/>
</dbReference>
<comment type="similarity">
    <text evidence="2">Belongs to the DeoC/FbaB aldolase family. DeoC type 2 subfamily.</text>
</comment>
<reference evidence="8 9" key="1">
    <citation type="submission" date="2019-03" db="EMBL/GenBank/DDBJ databases">
        <title>Genomic Encyclopedia of Type Strains, Phase IV (KMG-IV): sequencing the most valuable type-strain genomes for metagenomic binning, comparative biology and taxonomic classification.</title>
        <authorList>
            <person name="Goeker M."/>
        </authorList>
    </citation>
    <scope>NUCLEOTIDE SEQUENCE [LARGE SCALE GENOMIC DNA]</scope>
    <source>
        <strain evidence="8 9">DSM 21153</strain>
    </source>
</reference>
<dbReference type="Gene3D" id="3.20.20.70">
    <property type="entry name" value="Aldolase class I"/>
    <property type="match status" value="1"/>
</dbReference>
<accession>A0A4R1YY57</accession>
<comment type="pathway">
    <text evidence="1">Carbohydrate degradation; 2-deoxy-D-ribose 1-phosphate degradation; D-glyceraldehyde 3-phosphate and acetaldehyde from 2-deoxy-alpha-D-ribose 1-phosphate: step 2/2.</text>
</comment>
<evidence type="ECO:0000256" key="6">
    <source>
        <dbReference type="ARBA" id="ARBA00048791"/>
    </source>
</evidence>
<evidence type="ECO:0000256" key="5">
    <source>
        <dbReference type="ARBA" id="ARBA00023270"/>
    </source>
</evidence>
<comment type="catalytic activity">
    <reaction evidence="6">
        <text>2-deoxy-D-ribose 5-phosphate = D-glyceraldehyde 3-phosphate + acetaldehyde</text>
        <dbReference type="Rhea" id="RHEA:12821"/>
        <dbReference type="ChEBI" id="CHEBI:15343"/>
        <dbReference type="ChEBI" id="CHEBI:59776"/>
        <dbReference type="ChEBI" id="CHEBI:62877"/>
        <dbReference type="EC" id="4.1.2.4"/>
    </reaction>
</comment>
<dbReference type="AlphaFoldDB" id="A0A4R1YY57"/>
<keyword evidence="5" id="KW-0704">Schiff base</keyword>
<evidence type="ECO:0000256" key="1">
    <source>
        <dbReference type="ARBA" id="ARBA00004816"/>
    </source>
</evidence>
<dbReference type="InterPro" id="IPR002915">
    <property type="entry name" value="DeoC/FbaB/LacD_aldolase"/>
</dbReference>